<reference evidence="1 2" key="1">
    <citation type="journal article" date="2024" name="Chem. Sci.">
        <title>Discovery of megapolipeptins by genome mining of a Burkholderiales bacteria collection.</title>
        <authorList>
            <person name="Paulo B.S."/>
            <person name="Recchia M.J.J."/>
            <person name="Lee S."/>
            <person name="Fergusson C.H."/>
            <person name="Romanowski S.B."/>
            <person name="Hernandez A."/>
            <person name="Krull N."/>
            <person name="Liu D.Y."/>
            <person name="Cavanagh H."/>
            <person name="Bos A."/>
            <person name="Gray C.A."/>
            <person name="Murphy B.T."/>
            <person name="Linington R.G."/>
            <person name="Eustaquio A.S."/>
        </authorList>
    </citation>
    <scope>NUCLEOTIDE SEQUENCE [LARGE SCALE GENOMIC DNA]</scope>
    <source>
        <strain evidence="1 2">RL17-350-BIC-A</strain>
    </source>
</reference>
<gene>
    <name evidence="1" type="ORF">PQR57_39405</name>
</gene>
<protein>
    <recommendedName>
        <fullName evidence="3">DUF2971 domain-containing protein</fullName>
    </recommendedName>
</protein>
<dbReference type="EMBL" id="JAQQEZ010000051">
    <property type="protein sequence ID" value="MFM0007020.1"/>
    <property type="molecule type" value="Genomic_DNA"/>
</dbReference>
<keyword evidence="2" id="KW-1185">Reference proteome</keyword>
<evidence type="ECO:0008006" key="3">
    <source>
        <dbReference type="Google" id="ProtNLM"/>
    </source>
</evidence>
<dbReference type="RefSeq" id="WP_408181529.1">
    <property type="nucleotide sequence ID" value="NZ_JAQQEZ010000051.1"/>
</dbReference>
<evidence type="ECO:0000313" key="1">
    <source>
        <dbReference type="EMBL" id="MFM0007020.1"/>
    </source>
</evidence>
<evidence type="ECO:0000313" key="2">
    <source>
        <dbReference type="Proteomes" id="UP001629230"/>
    </source>
</evidence>
<accession>A0ABW9B2C1</accession>
<sequence length="404" mass="47329">MTKDERATNSMSFPCAPLSSSVSGLTSPSFDGMFSPRTLASKQFSMKYPYRSKLNTDTFFNRCVFRDRNEVFSDNFHSLAKAQETLTFDESFLDKSFRNTTQTPFKEIWRAAPEEYCSDVLLTRIPTYAGSYESYLDELENTLEKVLLRMNPSKRYLMAHSSGSDSRIISGTMARLKRQGKMSFDNVLFHCWCTFEVDSFRKIMSANDWTHISLVDDSKPDVYNVGRLDMPCEGWNPYTYQLDFWGDHDPRDYVLLSGAQETYSVPYDRWVYDRSFFNTRGESIHRMAEVFQDVFFPFLTHDMLDLTVAMPKEWKNIKDPRIDRDKVRSDLVERLGLIDIPVQKAGYRFNVSPERRVSMLEAYEKSKFKKKYGVQLDEDDLFRDWNGWNSCLWSFAVTVYEPLM</sequence>
<comment type="caution">
    <text evidence="1">The sequence shown here is derived from an EMBL/GenBank/DDBJ whole genome shotgun (WGS) entry which is preliminary data.</text>
</comment>
<name>A0ABW9B2C1_9BURK</name>
<organism evidence="1 2">
    <name type="scientific">Paraburkholderia dipogonis</name>
    <dbReference type="NCBI Taxonomy" id="1211383"/>
    <lineage>
        <taxon>Bacteria</taxon>
        <taxon>Pseudomonadati</taxon>
        <taxon>Pseudomonadota</taxon>
        <taxon>Betaproteobacteria</taxon>
        <taxon>Burkholderiales</taxon>
        <taxon>Burkholderiaceae</taxon>
        <taxon>Paraburkholderia</taxon>
    </lineage>
</organism>
<dbReference type="Proteomes" id="UP001629230">
    <property type="component" value="Unassembled WGS sequence"/>
</dbReference>
<proteinExistence type="predicted"/>